<dbReference type="EMBL" id="HBHX01006077">
    <property type="protein sequence ID" value="CAE0102654.1"/>
    <property type="molecule type" value="Transcribed_RNA"/>
</dbReference>
<name>A0A7S3ER71_9EUKA</name>
<dbReference type="InterPro" id="IPR011989">
    <property type="entry name" value="ARM-like"/>
</dbReference>
<dbReference type="Gene3D" id="1.25.10.10">
    <property type="entry name" value="Leucine-rich Repeat Variant"/>
    <property type="match status" value="1"/>
</dbReference>
<organism evidence="1">
    <name type="scientific">Haptolina ericina</name>
    <dbReference type="NCBI Taxonomy" id="156174"/>
    <lineage>
        <taxon>Eukaryota</taxon>
        <taxon>Haptista</taxon>
        <taxon>Haptophyta</taxon>
        <taxon>Prymnesiophyceae</taxon>
        <taxon>Prymnesiales</taxon>
        <taxon>Prymnesiaceae</taxon>
        <taxon>Haptolina</taxon>
    </lineage>
</organism>
<evidence type="ECO:0000313" key="1">
    <source>
        <dbReference type="EMBL" id="CAE0102654.1"/>
    </source>
</evidence>
<gene>
    <name evidence="1" type="ORF">HERI1096_LOCUS3312</name>
</gene>
<sequence>MRVHEGDHVAQGRACLALEKLATALGHSSRSRCIVDAGAVLAIARALEHHSRARDTANLCYAALQSIAVSGPEIKAMIDHGGPRVDGGGPGMEAIILSGALEHACEFILSQPPVPDLILTVLNGIGLICNVAMLGGSMGLWTLIRPDSMKTGALAACMEALEISFNNDHLSKPPHHWPSKLRKAATQALGFMLEPIQGFITQGTNGDTKADALLASIIENARKEAARRRTLTFLMATLVNTTGGPIDEPGRRAGLSALGTLLGAPHDPHLRPISDFEAILATSNPVRSALELPDCTIEELDVSRYVTLNISEATRVKLARKTPDGTNKVRLVCGPCAEAQVITSYDLAPSGSVHFKEGRMTGMVEVCFNGLAESAGVPMLEVTGNVYGSVQSSLLVQLLAQKAICYEFCPERYRTPAQNKIIVAFPGMGVIDTVKMFSNLTLRELAKLSGRELAVRFAGTTEGALMPPPEPGRSLDKQLNALGAKRFGLTMSKEQYHDFLFGIGDTVSVTGLQSRPELNGKEATVVAKLDADTGRVGVRVGGEAMRIKACNLVQKERAPISGDI</sequence>
<protein>
    <submittedName>
        <fullName evidence="1">Uncharacterized protein</fullName>
    </submittedName>
</protein>
<dbReference type="AlphaFoldDB" id="A0A7S3ER71"/>
<accession>A0A7S3ER71</accession>
<reference evidence="1" key="1">
    <citation type="submission" date="2021-01" db="EMBL/GenBank/DDBJ databases">
        <authorList>
            <person name="Corre E."/>
            <person name="Pelletier E."/>
            <person name="Niang G."/>
            <person name="Scheremetjew M."/>
            <person name="Finn R."/>
            <person name="Kale V."/>
            <person name="Holt S."/>
            <person name="Cochrane G."/>
            <person name="Meng A."/>
            <person name="Brown T."/>
            <person name="Cohen L."/>
        </authorList>
    </citation>
    <scope>NUCLEOTIDE SEQUENCE</scope>
    <source>
        <strain evidence="1">CCMP281</strain>
    </source>
</reference>
<proteinExistence type="predicted"/>